<protein>
    <submittedName>
        <fullName evidence="1">(apollo) hypothetical protein</fullName>
    </submittedName>
</protein>
<gene>
    <name evidence="1" type="ORF">PAPOLLO_LOCUS8256</name>
</gene>
<dbReference type="EMBL" id="CAJQZP010000585">
    <property type="protein sequence ID" value="CAG4970247.1"/>
    <property type="molecule type" value="Genomic_DNA"/>
</dbReference>
<proteinExistence type="predicted"/>
<comment type="caution">
    <text evidence="1">The sequence shown here is derived from an EMBL/GenBank/DDBJ whole genome shotgun (WGS) entry which is preliminary data.</text>
</comment>
<dbReference type="Proteomes" id="UP000691718">
    <property type="component" value="Unassembled WGS sequence"/>
</dbReference>
<evidence type="ECO:0000313" key="1">
    <source>
        <dbReference type="EMBL" id="CAG4970247.1"/>
    </source>
</evidence>
<reference evidence="1" key="1">
    <citation type="submission" date="2021-04" db="EMBL/GenBank/DDBJ databases">
        <authorList>
            <person name="Tunstrom K."/>
        </authorList>
    </citation>
    <scope>NUCLEOTIDE SEQUENCE</scope>
</reference>
<keyword evidence="2" id="KW-1185">Reference proteome</keyword>
<dbReference type="AlphaFoldDB" id="A0A8S3WN30"/>
<dbReference type="OrthoDB" id="3549872at2759"/>
<sequence length="179" mass="19907">MRPRLQRTHALPVRSKSHDRDKPYYCDIGSGGVPRRFRIPLHRRLQRTHALHCAARATTAISPTTAILTRVSAPSLQNSIALSFATHARPSRAQQEHDRDKPYYCNIDSGECLVASEFQCVLVCNARTLFPCAARATTAINPTTVILTRVSASSLQNSNASLFATYARPSRAQQEPRPR</sequence>
<name>A0A8S3WN30_PARAO</name>
<evidence type="ECO:0000313" key="2">
    <source>
        <dbReference type="Proteomes" id="UP000691718"/>
    </source>
</evidence>
<accession>A0A8S3WN30</accession>
<organism evidence="1 2">
    <name type="scientific">Parnassius apollo</name>
    <name type="common">Apollo butterfly</name>
    <name type="synonym">Papilio apollo</name>
    <dbReference type="NCBI Taxonomy" id="110799"/>
    <lineage>
        <taxon>Eukaryota</taxon>
        <taxon>Metazoa</taxon>
        <taxon>Ecdysozoa</taxon>
        <taxon>Arthropoda</taxon>
        <taxon>Hexapoda</taxon>
        <taxon>Insecta</taxon>
        <taxon>Pterygota</taxon>
        <taxon>Neoptera</taxon>
        <taxon>Endopterygota</taxon>
        <taxon>Lepidoptera</taxon>
        <taxon>Glossata</taxon>
        <taxon>Ditrysia</taxon>
        <taxon>Papilionoidea</taxon>
        <taxon>Papilionidae</taxon>
        <taxon>Parnassiinae</taxon>
        <taxon>Parnassini</taxon>
        <taxon>Parnassius</taxon>
        <taxon>Parnassius</taxon>
    </lineage>
</organism>